<dbReference type="InterPro" id="IPR003607">
    <property type="entry name" value="HD/PDEase_dom"/>
</dbReference>
<organism evidence="3 4">
    <name type="scientific">Oceanospirillum linum</name>
    <dbReference type="NCBI Taxonomy" id="966"/>
    <lineage>
        <taxon>Bacteria</taxon>
        <taxon>Pseudomonadati</taxon>
        <taxon>Pseudomonadota</taxon>
        <taxon>Gammaproteobacteria</taxon>
        <taxon>Oceanospirillales</taxon>
        <taxon>Oceanospirillaceae</taxon>
        <taxon>Oceanospirillum</taxon>
    </lineage>
</organism>
<dbReference type="InterPro" id="IPR037522">
    <property type="entry name" value="HD_GYP_dom"/>
</dbReference>
<dbReference type="EMBL" id="MTSD02000004">
    <property type="protein sequence ID" value="OOV86821.1"/>
    <property type="molecule type" value="Genomic_DNA"/>
</dbReference>
<dbReference type="InterPro" id="IPR021812">
    <property type="entry name" value="DUF3391"/>
</dbReference>
<evidence type="ECO:0000313" key="4">
    <source>
        <dbReference type="Proteomes" id="UP000190064"/>
    </source>
</evidence>
<protein>
    <recommendedName>
        <fullName evidence="2">HD-GYP domain-containing protein</fullName>
    </recommendedName>
</protein>
<accession>A0A1T1HAE0</accession>
<reference evidence="3" key="1">
    <citation type="submission" date="2017-02" db="EMBL/GenBank/DDBJ databases">
        <title>Draft Genome Sequence of the Salt Water Bacterium Oceanospirillum linum ATCC 11336.</title>
        <authorList>
            <person name="Trachtenberg A.M."/>
            <person name="Carney J.G."/>
            <person name="Linnane J.D."/>
            <person name="Rheaume B.A."/>
            <person name="Pitts N.L."/>
            <person name="Mykles D.L."/>
            <person name="Maclea K.S."/>
        </authorList>
    </citation>
    <scope>NUCLEOTIDE SEQUENCE [LARGE SCALE GENOMIC DNA]</scope>
    <source>
        <strain evidence="3">ATCC 11336</strain>
    </source>
</reference>
<dbReference type="Pfam" id="PF13487">
    <property type="entry name" value="HD_5"/>
    <property type="match status" value="1"/>
</dbReference>
<dbReference type="STRING" id="966.BTA35_0211010"/>
<feature type="region of interest" description="Disordered" evidence="1">
    <location>
        <begin position="59"/>
        <end position="114"/>
    </location>
</feature>
<feature type="domain" description="HD-GYP" evidence="2">
    <location>
        <begin position="165"/>
        <end position="360"/>
    </location>
</feature>
<dbReference type="Proteomes" id="UP000190064">
    <property type="component" value="Unassembled WGS sequence"/>
</dbReference>
<dbReference type="Gene3D" id="1.10.3210.10">
    <property type="entry name" value="Hypothetical protein af1432"/>
    <property type="match status" value="1"/>
</dbReference>
<keyword evidence="4" id="KW-1185">Reference proteome</keyword>
<dbReference type="RefSeq" id="WP_078319872.1">
    <property type="nucleotide sequence ID" value="NZ_FXTS01000005.1"/>
</dbReference>
<dbReference type="AlphaFoldDB" id="A0A1T1HAE0"/>
<dbReference type="SUPFAM" id="SSF109604">
    <property type="entry name" value="HD-domain/PDEase-like"/>
    <property type="match status" value="1"/>
</dbReference>
<dbReference type="GO" id="GO:0008081">
    <property type="term" value="F:phosphoric diester hydrolase activity"/>
    <property type="evidence" value="ECO:0007669"/>
    <property type="project" value="UniProtKB-ARBA"/>
</dbReference>
<dbReference type="Pfam" id="PF11871">
    <property type="entry name" value="DUF3391"/>
    <property type="match status" value="1"/>
</dbReference>
<evidence type="ECO:0000313" key="3">
    <source>
        <dbReference type="EMBL" id="OOV86821.1"/>
    </source>
</evidence>
<feature type="compositionally biased region" description="Basic and acidic residues" evidence="1">
    <location>
        <begin position="60"/>
        <end position="70"/>
    </location>
</feature>
<evidence type="ECO:0000259" key="2">
    <source>
        <dbReference type="PROSITE" id="PS51832"/>
    </source>
</evidence>
<comment type="caution">
    <text evidence="3">The sequence shown here is derived from an EMBL/GenBank/DDBJ whole genome shotgun (WGS) entry which is preliminary data.</text>
</comment>
<dbReference type="CDD" id="cd00077">
    <property type="entry name" value="HDc"/>
    <property type="match status" value="1"/>
</dbReference>
<dbReference type="PROSITE" id="PS51832">
    <property type="entry name" value="HD_GYP"/>
    <property type="match status" value="1"/>
</dbReference>
<dbReference type="PANTHER" id="PTHR43155">
    <property type="entry name" value="CYCLIC DI-GMP PHOSPHODIESTERASE PA4108-RELATED"/>
    <property type="match status" value="1"/>
</dbReference>
<feature type="compositionally biased region" description="Polar residues" evidence="1">
    <location>
        <begin position="78"/>
        <end position="90"/>
    </location>
</feature>
<sequence length="436" mass="48522">MRQNIPVQQLTPGMKIMALDIGWDKSPKWTQPFVLSTSEDLALLLQHCNIVAIETDAPEEEKPLATESQKHPKPVLSEQKQAADTETSDSVPHKQTETGSPPSGLQVKPSKPQAKADLSSKVSRQFVIDSFHSCLDILSTNFERARSGLSLDASALEASSKKLLVSTLARPSTLTLLSQLEEKDSSLERKSLDVAVLSLSFGRSLGMSKAHLHRLCMSALLHDIGMIRVPEELLKQKEVLSIGQRISIQKHVDHSCDILHQSPALRPLNSIVAYHHERFDGTGYPAGISGRKIPLEARILAIITTFEAMTRNRHFSNKGTPTQALRNLYRLRNHNFDGKLVERFIQSVGIYPIGTLVELNRQQIGMVTDITRSARSRPKIRCLFDHEGKPLPKHQELDLADDALRKVNITRTVEPEEIPDLSLQMLAIELGLNRAA</sequence>
<evidence type="ECO:0000256" key="1">
    <source>
        <dbReference type="SAM" id="MobiDB-lite"/>
    </source>
</evidence>
<proteinExistence type="predicted"/>
<name>A0A1T1HAE0_OCELI</name>
<dbReference type="PANTHER" id="PTHR43155:SF2">
    <property type="entry name" value="CYCLIC DI-GMP PHOSPHODIESTERASE PA4108"/>
    <property type="match status" value="1"/>
</dbReference>
<gene>
    <name evidence="3" type="ORF">BTA35_0211010</name>
</gene>